<keyword evidence="2" id="KW-0805">Transcription regulation</keyword>
<dbReference type="InterPro" id="IPR046347">
    <property type="entry name" value="bZIP_sf"/>
</dbReference>
<dbReference type="GO" id="GO:0005634">
    <property type="term" value="C:nucleus"/>
    <property type="evidence" value="ECO:0007669"/>
    <property type="project" value="TreeGrafter"/>
</dbReference>
<dbReference type="PROSITE" id="PS00036">
    <property type="entry name" value="BZIP_BASIC"/>
    <property type="match status" value="1"/>
</dbReference>
<dbReference type="SUPFAM" id="SSF57959">
    <property type="entry name" value="Leucine zipper domain"/>
    <property type="match status" value="1"/>
</dbReference>
<gene>
    <name evidence="8" type="ORF">NP493_102g01048</name>
</gene>
<dbReference type="SMART" id="SM00338">
    <property type="entry name" value="BRLZ"/>
    <property type="match status" value="1"/>
</dbReference>
<accession>A0AAD9P7G6</accession>
<dbReference type="Pfam" id="PF00170">
    <property type="entry name" value="bZIP_1"/>
    <property type="match status" value="1"/>
</dbReference>
<dbReference type="Gene3D" id="1.20.5.170">
    <property type="match status" value="1"/>
</dbReference>
<dbReference type="PROSITE" id="PS50217">
    <property type="entry name" value="BZIP"/>
    <property type="match status" value="1"/>
</dbReference>
<dbReference type="GO" id="GO:0000978">
    <property type="term" value="F:RNA polymerase II cis-regulatory region sequence-specific DNA binding"/>
    <property type="evidence" value="ECO:0007669"/>
    <property type="project" value="TreeGrafter"/>
</dbReference>
<dbReference type="GO" id="GO:0005789">
    <property type="term" value="C:endoplasmic reticulum membrane"/>
    <property type="evidence" value="ECO:0007669"/>
    <property type="project" value="UniProtKB-SubCell"/>
</dbReference>
<feature type="compositionally biased region" description="Polar residues" evidence="6">
    <location>
        <begin position="182"/>
        <end position="204"/>
    </location>
</feature>
<sequence length="577" mass="63781">MISWQVRGFHHSTSCMTSCRGKRAKRMRYHTKTRFVRHLTTPAVMEMPLCHSAGGYETGDTLDMLFDEQVGLLSTELPILQKTPISASAYCDIPDLSFSDLDLPDIFGIGLLNEEFLPEHGDMGAQTSCDTLTVDTPIDVVSFDEPKYTSVLICETDHQYSRSPLESTIDVSCDELIQSASETNFGSPSSGSCDRLSVGSSGASSPLGGDIENMQMTDIMMEAISSSDILQDEDFICNLTDDTDVTMGMDIDGSQTDTDDVKSLTSSPDDYQTDSLYSLPFTVQDCKSPDDDTTEVTNLSLSDEEKSLLLKQGIVLPSNMPLTKQEEKALRAVRRKIRNKVSAKESRKRKQTYVEGLEKRIKACTSQNFHLQKKVDTLEKQNITLMSQLKKIQALITSSTSKPAGPRTCLMVMLLSFALFVAPNFNLLNNGNQVTLPTEAGDEQTQMPTAGRSRSLLHTTDMTDVSFDKIVSSAKELLGDDVSIDAVDLMKVADKYQESDVGKAFSPSMDVITKQLVDIVNETETVIKREERKMAIATRGRKVKIPPTDDIYDAVTPVKEKVKVVVKVADIRKKDDL</sequence>
<keyword evidence="4" id="KW-0804">Transcription</keyword>
<organism evidence="8 9">
    <name type="scientific">Ridgeia piscesae</name>
    <name type="common">Tubeworm</name>
    <dbReference type="NCBI Taxonomy" id="27915"/>
    <lineage>
        <taxon>Eukaryota</taxon>
        <taxon>Metazoa</taxon>
        <taxon>Spiralia</taxon>
        <taxon>Lophotrochozoa</taxon>
        <taxon>Annelida</taxon>
        <taxon>Polychaeta</taxon>
        <taxon>Sedentaria</taxon>
        <taxon>Canalipalpata</taxon>
        <taxon>Sabellida</taxon>
        <taxon>Siboglinidae</taxon>
        <taxon>Ridgeia</taxon>
    </lineage>
</organism>
<comment type="caution">
    <text evidence="8">The sequence shown here is derived from an EMBL/GenBank/DDBJ whole genome shotgun (WGS) entry which is preliminary data.</text>
</comment>
<dbReference type="Proteomes" id="UP001209878">
    <property type="component" value="Unassembled WGS sequence"/>
</dbReference>
<keyword evidence="5" id="KW-0539">Nucleus</keyword>
<dbReference type="InterPro" id="IPR004827">
    <property type="entry name" value="bZIP"/>
</dbReference>
<feature type="region of interest" description="Disordered" evidence="6">
    <location>
        <begin position="182"/>
        <end position="208"/>
    </location>
</feature>
<proteinExistence type="predicted"/>
<dbReference type="PANTHER" id="PTHR45996">
    <property type="entry name" value="AGAP001464-PB"/>
    <property type="match status" value="1"/>
</dbReference>
<comment type="subcellular location">
    <subcellularLocation>
        <location evidence="1">Endoplasmic reticulum membrane</location>
        <topology evidence="1">Single-pass type II membrane protein</topology>
    </subcellularLocation>
</comment>
<name>A0AAD9P7G6_RIDPI</name>
<evidence type="ECO:0000256" key="6">
    <source>
        <dbReference type="SAM" id="MobiDB-lite"/>
    </source>
</evidence>
<evidence type="ECO:0000256" key="3">
    <source>
        <dbReference type="ARBA" id="ARBA00023125"/>
    </source>
</evidence>
<reference evidence="8" key="1">
    <citation type="journal article" date="2023" name="Mol. Biol. Evol.">
        <title>Third-Generation Sequencing Reveals the Adaptive Role of the Epigenome in Three Deep-Sea Polychaetes.</title>
        <authorList>
            <person name="Perez M."/>
            <person name="Aroh O."/>
            <person name="Sun Y."/>
            <person name="Lan Y."/>
            <person name="Juniper S.K."/>
            <person name="Young C.R."/>
            <person name="Angers B."/>
            <person name="Qian P.Y."/>
        </authorList>
    </citation>
    <scope>NUCLEOTIDE SEQUENCE</scope>
    <source>
        <strain evidence="8">R07B-5</strain>
    </source>
</reference>
<keyword evidence="3" id="KW-0238">DNA-binding</keyword>
<dbReference type="GO" id="GO:0000981">
    <property type="term" value="F:DNA-binding transcription factor activity, RNA polymerase II-specific"/>
    <property type="evidence" value="ECO:0007669"/>
    <property type="project" value="TreeGrafter"/>
</dbReference>
<dbReference type="CDD" id="cd14689">
    <property type="entry name" value="bZIP_CREB3"/>
    <property type="match status" value="1"/>
</dbReference>
<evidence type="ECO:0000256" key="1">
    <source>
        <dbReference type="ARBA" id="ARBA00004648"/>
    </source>
</evidence>
<dbReference type="EMBL" id="JAODUO010000102">
    <property type="protein sequence ID" value="KAK2189569.1"/>
    <property type="molecule type" value="Genomic_DNA"/>
</dbReference>
<dbReference type="AlphaFoldDB" id="A0AAD9P7G6"/>
<evidence type="ECO:0000256" key="2">
    <source>
        <dbReference type="ARBA" id="ARBA00023015"/>
    </source>
</evidence>
<evidence type="ECO:0000256" key="5">
    <source>
        <dbReference type="ARBA" id="ARBA00023242"/>
    </source>
</evidence>
<feature type="domain" description="BZIP" evidence="7">
    <location>
        <begin position="329"/>
        <end position="392"/>
    </location>
</feature>
<keyword evidence="9" id="KW-1185">Reference proteome</keyword>
<evidence type="ECO:0000313" key="9">
    <source>
        <dbReference type="Proteomes" id="UP001209878"/>
    </source>
</evidence>
<evidence type="ECO:0000259" key="7">
    <source>
        <dbReference type="PROSITE" id="PS50217"/>
    </source>
</evidence>
<protein>
    <recommendedName>
        <fullName evidence="7">BZIP domain-containing protein</fullName>
    </recommendedName>
</protein>
<evidence type="ECO:0000313" key="8">
    <source>
        <dbReference type="EMBL" id="KAK2189569.1"/>
    </source>
</evidence>
<dbReference type="InterPro" id="IPR051381">
    <property type="entry name" value="CREB_ATF_subfamily"/>
</dbReference>
<evidence type="ECO:0000256" key="4">
    <source>
        <dbReference type="ARBA" id="ARBA00023163"/>
    </source>
</evidence>
<dbReference type="PANTHER" id="PTHR45996:SF3">
    <property type="entry name" value="CREB-H TRANSCRIPTION FACTOR HOMOLOG LET-607"/>
    <property type="match status" value="1"/>
</dbReference>